<evidence type="ECO:0000256" key="3">
    <source>
        <dbReference type="ARBA" id="ARBA00022989"/>
    </source>
</evidence>
<dbReference type="GO" id="GO:0140359">
    <property type="term" value="F:ABC-type transporter activity"/>
    <property type="evidence" value="ECO:0007669"/>
    <property type="project" value="InterPro"/>
</dbReference>
<evidence type="ECO:0000256" key="1">
    <source>
        <dbReference type="ARBA" id="ARBA00004141"/>
    </source>
</evidence>
<protein>
    <submittedName>
        <fullName evidence="7">ABC transporter permease</fullName>
    </submittedName>
</protein>
<keyword evidence="8" id="KW-1185">Reference proteome</keyword>
<dbReference type="InterPro" id="IPR051784">
    <property type="entry name" value="Nod_factor_ABC_transporter"/>
</dbReference>
<dbReference type="RefSeq" id="WP_143937828.1">
    <property type="nucleotide sequence ID" value="NZ_VKKG01000002.1"/>
</dbReference>
<evidence type="ECO:0000256" key="2">
    <source>
        <dbReference type="ARBA" id="ARBA00022692"/>
    </source>
</evidence>
<feature type="transmembrane region" description="Helical" evidence="5">
    <location>
        <begin position="36"/>
        <end position="53"/>
    </location>
</feature>
<dbReference type="EMBL" id="VKKG01000002">
    <property type="protein sequence ID" value="TRY18936.1"/>
    <property type="molecule type" value="Genomic_DNA"/>
</dbReference>
<name>A0A553K2L5_9ACTN</name>
<evidence type="ECO:0000259" key="6">
    <source>
        <dbReference type="Pfam" id="PF01061"/>
    </source>
</evidence>
<dbReference type="GO" id="GO:0016020">
    <property type="term" value="C:membrane"/>
    <property type="evidence" value="ECO:0007669"/>
    <property type="project" value="UniProtKB-SubCell"/>
</dbReference>
<dbReference type="InterPro" id="IPR013525">
    <property type="entry name" value="ABC2_TM"/>
</dbReference>
<keyword evidence="2 5" id="KW-0812">Transmembrane</keyword>
<evidence type="ECO:0000313" key="7">
    <source>
        <dbReference type="EMBL" id="TRY18936.1"/>
    </source>
</evidence>
<sequence length="247" mass="25489">MSLDLSPTGSAAPRTQQVLAHARTEALLIARNGEQALLALVIPIAILLGGRFFGDRLDLPFASTAPSVLALAIWSSCFTSLAIATGFERRYNVLERLSATPLGKTGILLGKALGIAAITTGQVVVLAGVALLLGWRPDPDPAHLLVALLCAVLGMAASAGLALSLAGTARPEVTLAVANLVYLVGMAAGIMLPVARYPSWLQPLIQALPTGALGEGLRSGTPLSILVLAVWCIAGLALSRKVFSWTS</sequence>
<proteinExistence type="predicted"/>
<comment type="subcellular location">
    <subcellularLocation>
        <location evidence="1">Membrane</location>
        <topology evidence="1">Multi-pass membrane protein</topology>
    </subcellularLocation>
</comment>
<organism evidence="7 8">
    <name type="scientific">Tessaracoccus rhinocerotis</name>
    <dbReference type="NCBI Taxonomy" id="1689449"/>
    <lineage>
        <taxon>Bacteria</taxon>
        <taxon>Bacillati</taxon>
        <taxon>Actinomycetota</taxon>
        <taxon>Actinomycetes</taxon>
        <taxon>Propionibacteriales</taxon>
        <taxon>Propionibacteriaceae</taxon>
        <taxon>Tessaracoccus</taxon>
    </lineage>
</organism>
<feature type="domain" description="ABC-2 type transporter transmembrane" evidence="6">
    <location>
        <begin position="17"/>
        <end position="219"/>
    </location>
</feature>
<dbReference type="Proteomes" id="UP000317638">
    <property type="component" value="Unassembled WGS sequence"/>
</dbReference>
<dbReference type="PANTHER" id="PTHR43229">
    <property type="entry name" value="NODULATION PROTEIN J"/>
    <property type="match status" value="1"/>
</dbReference>
<feature type="transmembrane region" description="Helical" evidence="5">
    <location>
        <begin position="65"/>
        <end position="87"/>
    </location>
</feature>
<reference evidence="7 8" key="1">
    <citation type="submission" date="2019-07" db="EMBL/GenBank/DDBJ databases">
        <authorList>
            <person name="Zhou L.-Y."/>
        </authorList>
    </citation>
    <scope>NUCLEOTIDE SEQUENCE [LARGE SCALE GENOMIC DNA]</scope>
    <source>
        <strain evidence="7 8">YIM 101269</strain>
    </source>
</reference>
<accession>A0A553K2L5</accession>
<evidence type="ECO:0000256" key="5">
    <source>
        <dbReference type="SAM" id="Phobius"/>
    </source>
</evidence>
<keyword evidence="4 5" id="KW-0472">Membrane</keyword>
<feature type="transmembrane region" description="Helical" evidence="5">
    <location>
        <begin position="223"/>
        <end position="243"/>
    </location>
</feature>
<evidence type="ECO:0000313" key="8">
    <source>
        <dbReference type="Proteomes" id="UP000317638"/>
    </source>
</evidence>
<dbReference type="OrthoDB" id="160207at2"/>
<feature type="transmembrane region" description="Helical" evidence="5">
    <location>
        <begin position="108"/>
        <end position="133"/>
    </location>
</feature>
<keyword evidence="3 5" id="KW-1133">Transmembrane helix</keyword>
<feature type="transmembrane region" description="Helical" evidence="5">
    <location>
        <begin position="173"/>
        <end position="195"/>
    </location>
</feature>
<dbReference type="AlphaFoldDB" id="A0A553K2L5"/>
<evidence type="ECO:0000256" key="4">
    <source>
        <dbReference type="ARBA" id="ARBA00023136"/>
    </source>
</evidence>
<comment type="caution">
    <text evidence="7">The sequence shown here is derived from an EMBL/GenBank/DDBJ whole genome shotgun (WGS) entry which is preliminary data.</text>
</comment>
<gene>
    <name evidence="7" type="ORF">FOJ82_07485</name>
</gene>
<feature type="transmembrane region" description="Helical" evidence="5">
    <location>
        <begin position="145"/>
        <end position="166"/>
    </location>
</feature>
<dbReference type="PANTHER" id="PTHR43229:SF2">
    <property type="entry name" value="NODULATION PROTEIN J"/>
    <property type="match status" value="1"/>
</dbReference>
<dbReference type="Pfam" id="PF01061">
    <property type="entry name" value="ABC2_membrane"/>
    <property type="match status" value="1"/>
</dbReference>